<feature type="domain" description="Urate oxidase N-terminal" evidence="2">
    <location>
        <begin position="89"/>
        <end position="177"/>
    </location>
</feature>
<dbReference type="Proteomes" id="UP000305881">
    <property type="component" value="Chromosome"/>
</dbReference>
<dbReference type="RefSeq" id="WP_017841866.1">
    <property type="nucleotide sequence ID" value="NZ_CP035467.1"/>
</dbReference>
<dbReference type="AlphaFoldDB" id="A0A4P9UV12"/>
<feature type="transmembrane region" description="Helical" evidence="1">
    <location>
        <begin position="62"/>
        <end position="83"/>
    </location>
</feature>
<dbReference type="EMBL" id="CP035467">
    <property type="protein sequence ID" value="QCW84251.1"/>
    <property type="molecule type" value="Genomic_DNA"/>
</dbReference>
<evidence type="ECO:0000313" key="4">
    <source>
        <dbReference type="Proteomes" id="UP000305881"/>
    </source>
</evidence>
<accession>A0A4P9UV12</accession>
<evidence type="ECO:0000256" key="1">
    <source>
        <dbReference type="SAM" id="Phobius"/>
    </source>
</evidence>
<dbReference type="OrthoDB" id="9787495at2"/>
<feature type="transmembrane region" description="Helical" evidence="1">
    <location>
        <begin position="12"/>
        <end position="32"/>
    </location>
</feature>
<keyword evidence="1" id="KW-0812">Transmembrane</keyword>
<name>A0A4P9UV12_METBY</name>
<reference evidence="4" key="1">
    <citation type="journal article" date="2019" name="J. Bacteriol.">
        <title>A Mutagenic Screen Identifies a TonB-Dependent Receptor Required for the Lanthanide Metal Switch in the Type I Methanotroph 'Methylotuvimicrobium buryatense' 5GB1C.</title>
        <authorList>
            <person name="Groom J.D."/>
            <person name="Ford S.M."/>
            <person name="Pesesky M.W."/>
            <person name="Lidstrom M.E."/>
        </authorList>
    </citation>
    <scope>NUCLEOTIDE SEQUENCE [LARGE SCALE GENOMIC DNA]</scope>
    <source>
        <strain evidence="4">5GB1C</strain>
    </source>
</reference>
<evidence type="ECO:0000259" key="2">
    <source>
        <dbReference type="Pfam" id="PF06181"/>
    </source>
</evidence>
<keyword evidence="4" id="KW-1185">Reference proteome</keyword>
<dbReference type="PIRSF" id="PIRSF032086">
    <property type="entry name" value="UCP032086"/>
    <property type="match status" value="1"/>
</dbReference>
<dbReference type="KEGG" id="mbur:EQU24_19965"/>
<feature type="transmembrane region" description="Helical" evidence="1">
    <location>
        <begin position="89"/>
        <end position="108"/>
    </location>
</feature>
<feature type="transmembrane region" description="Helical" evidence="1">
    <location>
        <begin position="207"/>
        <end position="230"/>
    </location>
</feature>
<dbReference type="InterPro" id="IPR016988">
    <property type="entry name" value="UCP032086"/>
</dbReference>
<keyword evidence="1" id="KW-1133">Transmembrane helix</keyword>
<feature type="transmembrane region" description="Helical" evidence="1">
    <location>
        <begin position="168"/>
        <end position="186"/>
    </location>
</feature>
<evidence type="ECO:0000313" key="3">
    <source>
        <dbReference type="EMBL" id="QCW84251.1"/>
    </source>
</evidence>
<protein>
    <submittedName>
        <fullName evidence="3">Antitermination protein NusG</fullName>
    </submittedName>
</protein>
<proteinExistence type="predicted"/>
<dbReference type="STRING" id="675511.GCA_000341735_03444"/>
<keyword evidence="1" id="KW-0472">Membrane</keyword>
<organism evidence="3 4">
    <name type="scientific">Methylotuvimicrobium buryatense</name>
    <name type="common">Methylomicrobium buryatense</name>
    <dbReference type="NCBI Taxonomy" id="95641"/>
    <lineage>
        <taxon>Bacteria</taxon>
        <taxon>Pseudomonadati</taxon>
        <taxon>Pseudomonadota</taxon>
        <taxon>Gammaproteobacteria</taxon>
        <taxon>Methylococcales</taxon>
        <taxon>Methylococcaceae</taxon>
        <taxon>Methylotuvimicrobium</taxon>
    </lineage>
</organism>
<gene>
    <name evidence="3" type="ORF">EQU24_19965</name>
</gene>
<sequence>MDIFTTQPGLEMLFRWGHFLAGITWIGLLYYFNFVQGEYFKEAEASAKSDVVQKLVPRALWWFRWGAMLTFLTGLGIMGIRGSGWSVDIYIGAMLGTLMFLNVWLIIWPNQKIVIASTEKTAKGEAAIPEAADAAAQAGLASRTNVLFSVPMLFFMGASAHYPHYDSGTLGILLIFAAILGLQYNASRKALSRFGFAQKLPSAGFMGPLASVKGVIHCGLGLALVFVLILELI</sequence>
<dbReference type="Pfam" id="PF06181">
    <property type="entry name" value="Urate_ox_N"/>
    <property type="match status" value="1"/>
</dbReference>
<dbReference type="InterPro" id="IPR010389">
    <property type="entry name" value="Urate_ox_N"/>
</dbReference>